<reference evidence="2" key="1">
    <citation type="journal article" date="2015" name="Nature">
        <title>Complex archaea that bridge the gap between prokaryotes and eukaryotes.</title>
        <authorList>
            <person name="Spang A."/>
            <person name="Saw J.H."/>
            <person name="Jorgensen S.L."/>
            <person name="Zaremba-Niedzwiedzka K."/>
            <person name="Martijn J."/>
            <person name="Lind A.E."/>
            <person name="van Eijk R."/>
            <person name="Schleper C."/>
            <person name="Guy L."/>
            <person name="Ettema T.J."/>
        </authorList>
    </citation>
    <scope>NUCLEOTIDE SEQUENCE</scope>
</reference>
<comment type="caution">
    <text evidence="2">The sequence shown here is derived from an EMBL/GenBank/DDBJ whole genome shotgun (WGS) entry which is preliminary data.</text>
</comment>
<evidence type="ECO:0000313" key="2">
    <source>
        <dbReference type="EMBL" id="KKK71601.1"/>
    </source>
</evidence>
<dbReference type="AlphaFoldDB" id="A0A0F9AHF4"/>
<keyword evidence="1" id="KW-0812">Transmembrane</keyword>
<sequence length="44" mass="5114">PGSAYKVWIAMLIRILYDLQFFQLVNYIGYSRSRSARYGRDPGA</sequence>
<proteinExistence type="predicted"/>
<keyword evidence="1" id="KW-0472">Membrane</keyword>
<name>A0A0F9AHF4_9ZZZZ</name>
<evidence type="ECO:0000256" key="1">
    <source>
        <dbReference type="SAM" id="Phobius"/>
    </source>
</evidence>
<organism evidence="2">
    <name type="scientific">marine sediment metagenome</name>
    <dbReference type="NCBI Taxonomy" id="412755"/>
    <lineage>
        <taxon>unclassified sequences</taxon>
        <taxon>metagenomes</taxon>
        <taxon>ecological metagenomes</taxon>
    </lineage>
</organism>
<feature type="transmembrane region" description="Helical" evidence="1">
    <location>
        <begin position="6"/>
        <end position="30"/>
    </location>
</feature>
<accession>A0A0F9AHF4</accession>
<feature type="non-terminal residue" evidence="2">
    <location>
        <position position="1"/>
    </location>
</feature>
<protein>
    <submittedName>
        <fullName evidence="2">Uncharacterized protein</fullName>
    </submittedName>
</protein>
<gene>
    <name evidence="2" type="ORF">LCGC14_2912270</name>
</gene>
<keyword evidence="1" id="KW-1133">Transmembrane helix</keyword>
<dbReference type="EMBL" id="LAZR01057659">
    <property type="protein sequence ID" value="KKK71601.1"/>
    <property type="molecule type" value="Genomic_DNA"/>
</dbReference>